<dbReference type="Proteomes" id="UP000887116">
    <property type="component" value="Unassembled WGS sequence"/>
</dbReference>
<dbReference type="PANTHER" id="PTHR47165">
    <property type="entry name" value="OS03G0429900 PROTEIN"/>
    <property type="match status" value="1"/>
</dbReference>
<evidence type="ECO:0000256" key="2">
    <source>
        <dbReference type="ARBA" id="ARBA00005690"/>
    </source>
</evidence>
<organism evidence="15 16">
    <name type="scientific">Trichonephila clavata</name>
    <name type="common">Joro spider</name>
    <name type="synonym">Nephila clavata</name>
    <dbReference type="NCBI Taxonomy" id="2740835"/>
    <lineage>
        <taxon>Eukaryota</taxon>
        <taxon>Metazoa</taxon>
        <taxon>Ecdysozoa</taxon>
        <taxon>Arthropoda</taxon>
        <taxon>Chelicerata</taxon>
        <taxon>Arachnida</taxon>
        <taxon>Araneae</taxon>
        <taxon>Araneomorphae</taxon>
        <taxon>Entelegynae</taxon>
        <taxon>Araneoidea</taxon>
        <taxon>Nephilidae</taxon>
        <taxon>Trichonephila</taxon>
    </lineage>
</organism>
<dbReference type="PANTHER" id="PTHR47165:SF4">
    <property type="entry name" value="OS03G0429900 PROTEIN"/>
    <property type="match status" value="1"/>
</dbReference>
<keyword evidence="8 11" id="KW-0539">Nucleus</keyword>
<feature type="domain" description="Replication protein A OB" evidence="14">
    <location>
        <begin position="338"/>
        <end position="432"/>
    </location>
</feature>
<feature type="domain" description="Replication factor A C-terminal" evidence="13">
    <location>
        <begin position="489"/>
        <end position="634"/>
    </location>
</feature>
<keyword evidence="3 11" id="KW-0235">DNA replication</keyword>
<comment type="subcellular location">
    <subcellularLocation>
        <location evidence="1 11">Nucleus</location>
    </subcellularLocation>
</comment>
<dbReference type="InterPro" id="IPR031657">
    <property type="entry name" value="REPA_OB_2"/>
</dbReference>
<dbReference type="FunFam" id="2.40.50.140:FF:000041">
    <property type="entry name" value="Replication protein A subunit"/>
    <property type="match status" value="1"/>
</dbReference>
<keyword evidence="7 11" id="KW-0238">DNA-binding</keyword>
<evidence type="ECO:0000256" key="3">
    <source>
        <dbReference type="ARBA" id="ARBA00022705"/>
    </source>
</evidence>
<dbReference type="CDD" id="cd04474">
    <property type="entry name" value="RPA1_DBD_A"/>
    <property type="match status" value="1"/>
</dbReference>
<sequence length="654" mass="74459">MADQFSVPNLPPLSIGSINKILNEELIDHAILQILGYKRVPGSQTERFRLLLNDGETLFPFALLGTQLNHLIESKNLEKFTILKLNKFACTDLPHNKKIILCLEIETLVPGSVVGNQIFPSTQAISSEFQSSRFHNTSITEETMHNCSSDTFNQPSTSGVPFSSKLNKTISLTNNFINCRSESSSIALNSSVYNPNWDTLRSLTDTEATNQSNIPIVPIINLTPYQKKWIIKARIVHKKSLRIYKNVKGAGKYFAFYLIDDSGEIRVTTFNEQAELLYDFLEVDKVYYISNAKIQLAIKNSAIRNDFEMQLCINSKIELASDHSDVPRLEFEFVPIKLIPSLPKDSFVDVIGVCCCVSDMKTIVTKTNKELCERDLILIDTDKRPITVSLWGTDAGEFKSQDNHVILVKRAKITDFRGCSLTVTQDTMLFIDPPVSEATILKSWFESLNDSVNVKSVPSVSFNEFKSLNWKTFADITAIDFEDSDRIEYFTVKACIDLIQKEKCMYKSCPLKDCFKKVVDLNNGFYKCIKCNKEYNSFTWVLLLSLNLADFSGSLWVVAFKEIAEILTGYEVKILSKIKIENEDQYLNILSNMHFKSFIFKLRSKMEVFNEIKRLKTIVLEVKQVDSVLYTKKLLSDIYRMGKILNLESVSCPN</sequence>
<evidence type="ECO:0000256" key="5">
    <source>
        <dbReference type="ARBA" id="ARBA00022771"/>
    </source>
</evidence>
<keyword evidence="6 11" id="KW-0862">Zinc</keyword>
<dbReference type="Pfam" id="PF08646">
    <property type="entry name" value="Rep_fac-A_C"/>
    <property type="match status" value="1"/>
</dbReference>
<evidence type="ECO:0000256" key="4">
    <source>
        <dbReference type="ARBA" id="ARBA00022723"/>
    </source>
</evidence>
<dbReference type="EMBL" id="BMAO01039788">
    <property type="protein sequence ID" value="GFR33665.1"/>
    <property type="molecule type" value="Genomic_DNA"/>
</dbReference>
<comment type="function">
    <text evidence="9 11">As part of the heterotrimeric replication protein A complex (RPA/RP-A), binds and stabilizes single-stranded DNA intermediates, that form during DNA replication or upon DNA stress. It prevents their reannealing and in parallel, recruits and activates different proteins and complexes involved in DNA metabolism. Thereby, it plays an essential role both in DNA replication and the cellular response to DNA damage.</text>
</comment>
<dbReference type="InterPro" id="IPR004591">
    <property type="entry name" value="Rfa1"/>
</dbReference>
<name>A0A8X6I3Q4_TRICU</name>
<dbReference type="CDD" id="cd04476">
    <property type="entry name" value="RPA1_DBD_C"/>
    <property type="match status" value="1"/>
</dbReference>
<dbReference type="InterPro" id="IPR013955">
    <property type="entry name" value="Rep_factor-A_C"/>
</dbReference>
<dbReference type="GO" id="GO:0003677">
    <property type="term" value="F:DNA binding"/>
    <property type="evidence" value="ECO:0007669"/>
    <property type="project" value="UniProtKB-KW"/>
</dbReference>
<evidence type="ECO:0000259" key="14">
    <source>
        <dbReference type="Pfam" id="PF16900"/>
    </source>
</evidence>
<dbReference type="GO" id="GO:0006260">
    <property type="term" value="P:DNA replication"/>
    <property type="evidence" value="ECO:0007669"/>
    <property type="project" value="UniProtKB-KW"/>
</dbReference>
<dbReference type="SUPFAM" id="SSF50249">
    <property type="entry name" value="Nucleic acid-binding proteins"/>
    <property type="match status" value="4"/>
</dbReference>
<dbReference type="Pfam" id="PF16900">
    <property type="entry name" value="REPA_OB_2"/>
    <property type="match status" value="1"/>
</dbReference>
<accession>A0A8X6I3Q4</accession>
<evidence type="ECO:0000256" key="6">
    <source>
        <dbReference type="ARBA" id="ARBA00022833"/>
    </source>
</evidence>
<reference evidence="15" key="1">
    <citation type="submission" date="2020-07" db="EMBL/GenBank/DDBJ databases">
        <title>Multicomponent nature underlies the extraordinary mechanical properties of spider dragline silk.</title>
        <authorList>
            <person name="Kono N."/>
            <person name="Nakamura H."/>
            <person name="Mori M."/>
            <person name="Yoshida Y."/>
            <person name="Ohtoshi R."/>
            <person name="Malay A.D."/>
            <person name="Moran D.A.P."/>
            <person name="Tomita M."/>
            <person name="Numata K."/>
            <person name="Arakawa K."/>
        </authorList>
    </citation>
    <scope>NUCLEOTIDE SEQUENCE</scope>
</reference>
<evidence type="ECO:0000256" key="8">
    <source>
        <dbReference type="ARBA" id="ARBA00023242"/>
    </source>
</evidence>
<dbReference type="InterPro" id="IPR047192">
    <property type="entry name" value="Euk_RPA1_DBD_C"/>
</dbReference>
<dbReference type="NCBIfam" id="TIGR00617">
    <property type="entry name" value="rpa1"/>
    <property type="match status" value="1"/>
</dbReference>
<dbReference type="AlphaFoldDB" id="A0A8X6I3Q4"/>
<keyword evidence="5 11" id="KW-0863">Zinc-finger</keyword>
<dbReference type="InterPro" id="IPR012340">
    <property type="entry name" value="NA-bd_OB-fold"/>
</dbReference>
<evidence type="ECO:0000259" key="13">
    <source>
        <dbReference type="Pfam" id="PF08646"/>
    </source>
</evidence>
<gene>
    <name evidence="15" type="primary">RPA1</name>
    <name evidence="15" type="ORF">TNCT_59851</name>
</gene>
<proteinExistence type="inferred from homology"/>
<dbReference type="FunFam" id="2.40.50.140:FF:000064">
    <property type="entry name" value="Replication protein A subunit"/>
    <property type="match status" value="1"/>
</dbReference>
<dbReference type="GO" id="GO:0006310">
    <property type="term" value="P:DNA recombination"/>
    <property type="evidence" value="ECO:0007669"/>
    <property type="project" value="InterPro"/>
</dbReference>
<feature type="domain" description="Replication factor-A protein 1 N-terminal" evidence="12">
    <location>
        <begin position="13"/>
        <end position="109"/>
    </location>
</feature>
<evidence type="ECO:0000256" key="9">
    <source>
        <dbReference type="ARBA" id="ARBA00058595"/>
    </source>
</evidence>
<evidence type="ECO:0000256" key="10">
    <source>
        <dbReference type="ARBA" id="ARBA00062035"/>
    </source>
</evidence>
<keyword evidence="4 11" id="KW-0479">Metal-binding</keyword>
<keyword evidence="16" id="KW-1185">Reference proteome</keyword>
<protein>
    <recommendedName>
        <fullName evidence="11">Replication protein A subunit</fullName>
    </recommendedName>
</protein>
<dbReference type="GO" id="GO:0006281">
    <property type="term" value="P:DNA repair"/>
    <property type="evidence" value="ECO:0007669"/>
    <property type="project" value="InterPro"/>
</dbReference>
<dbReference type="Pfam" id="PF04057">
    <property type="entry name" value="Rep-A_N"/>
    <property type="match status" value="1"/>
</dbReference>
<evidence type="ECO:0000256" key="11">
    <source>
        <dbReference type="RuleBase" id="RU364130"/>
    </source>
</evidence>
<dbReference type="CDD" id="cd04475">
    <property type="entry name" value="RPA1_DBD_B"/>
    <property type="match status" value="1"/>
</dbReference>
<evidence type="ECO:0000256" key="1">
    <source>
        <dbReference type="ARBA" id="ARBA00004123"/>
    </source>
</evidence>
<evidence type="ECO:0000259" key="12">
    <source>
        <dbReference type="Pfam" id="PF04057"/>
    </source>
</evidence>
<dbReference type="OrthoDB" id="1751331at2759"/>
<evidence type="ECO:0000313" key="16">
    <source>
        <dbReference type="Proteomes" id="UP000887116"/>
    </source>
</evidence>
<evidence type="ECO:0000313" key="15">
    <source>
        <dbReference type="EMBL" id="GFR33665.1"/>
    </source>
</evidence>
<dbReference type="InterPro" id="IPR007199">
    <property type="entry name" value="Rep_factor-A_N"/>
</dbReference>
<evidence type="ECO:0000256" key="7">
    <source>
        <dbReference type="ARBA" id="ARBA00023125"/>
    </source>
</evidence>
<dbReference type="Gene3D" id="2.40.50.140">
    <property type="entry name" value="Nucleic acid-binding proteins"/>
    <property type="match status" value="4"/>
</dbReference>
<dbReference type="FunFam" id="2.40.50.140:FF:000090">
    <property type="entry name" value="Replication protein A subunit"/>
    <property type="match status" value="1"/>
</dbReference>
<dbReference type="GO" id="GO:0005634">
    <property type="term" value="C:nucleus"/>
    <property type="evidence" value="ECO:0007669"/>
    <property type="project" value="UniProtKB-SubCell"/>
</dbReference>
<comment type="caution">
    <text evidence="15">The sequence shown here is derived from an EMBL/GenBank/DDBJ whole genome shotgun (WGS) entry which is preliminary data.</text>
</comment>
<comment type="subunit">
    <text evidence="10 11">Component of the heterotrimeric canonical replication protein A complex (RPA).</text>
</comment>
<comment type="similarity">
    <text evidence="2 11">Belongs to the replication factor A protein 1 family.</text>
</comment>
<dbReference type="GO" id="GO:0008270">
    <property type="term" value="F:zinc ion binding"/>
    <property type="evidence" value="ECO:0007669"/>
    <property type="project" value="UniProtKB-KW"/>
</dbReference>